<dbReference type="GO" id="GO:0009360">
    <property type="term" value="C:DNA polymerase III complex"/>
    <property type="evidence" value="ECO:0007669"/>
    <property type="project" value="TreeGrafter"/>
</dbReference>
<dbReference type="OrthoDB" id="5443838at2"/>
<dbReference type="AlphaFoldDB" id="A0A4P6I5B0"/>
<dbReference type="EMBL" id="CP026538">
    <property type="protein sequence ID" value="QAZ69249.1"/>
    <property type="molecule type" value="Genomic_DNA"/>
</dbReference>
<dbReference type="KEGG" id="dcb:C3Y92_19195"/>
<reference evidence="5 6" key="1">
    <citation type="submission" date="2018-02" db="EMBL/GenBank/DDBJ databases">
        <title>Genome sequence of Desulfovibrio carbinolicus DSM 3852.</title>
        <authorList>
            <person name="Wilbanks E."/>
            <person name="Skennerton C.T."/>
            <person name="Orphan V.J."/>
        </authorList>
    </citation>
    <scope>NUCLEOTIDE SEQUENCE [LARGE SCALE GENOMIC DNA]</scope>
    <source>
        <strain evidence="5 6">DSM 3852</strain>
    </source>
</reference>
<accession>A0A4P6I5B0</accession>
<evidence type="ECO:0000256" key="1">
    <source>
        <dbReference type="ARBA" id="ARBA00022679"/>
    </source>
</evidence>
<keyword evidence="3" id="KW-0235">DNA replication</keyword>
<keyword evidence="6" id="KW-1185">Reference proteome</keyword>
<keyword evidence="2" id="KW-0548">Nucleotidyltransferase</keyword>
<evidence type="ECO:0000313" key="6">
    <source>
        <dbReference type="Proteomes" id="UP000293296"/>
    </source>
</evidence>
<dbReference type="InterPro" id="IPR005790">
    <property type="entry name" value="DNA_polIII_delta"/>
</dbReference>
<sequence>MQRAGFSFLACPDPEIVRERVERLLADSGQPFSREVFWGDEELGAPFWSALTVGSLFAGRRAVILRRAEAAPPDFWPKLTPALKGFNDAVWPFFCFEGPLDKKGGPKFPKTLTEQPYFTVAEKRKWIFVSPGLTRRDMGPRLADWAGRRGLVLEPGVAEALAAALPASLAHADNELAKLELSLGDRTSLEMADLALLSHHEGMDGFAFLNALSEGRDPAKVWQEIFDKELAGEEMIFPFIGLLLYEARMMWRLAVGEADDVRLPPQVRRQKEAMARRLGSAGLTRLFEAAFAAEAGIKTGARKPDQAMEFLTAELFRLFGGQGRQTGRVGP</sequence>
<dbReference type="PANTHER" id="PTHR34388:SF1">
    <property type="entry name" value="DNA POLYMERASE III SUBUNIT DELTA"/>
    <property type="match status" value="1"/>
</dbReference>
<gene>
    <name evidence="5" type="ORF">C3Y92_19195</name>
</gene>
<dbReference type="Proteomes" id="UP000293296">
    <property type="component" value="Chromosome"/>
</dbReference>
<dbReference type="GO" id="GO:0003677">
    <property type="term" value="F:DNA binding"/>
    <property type="evidence" value="ECO:0007669"/>
    <property type="project" value="InterPro"/>
</dbReference>
<dbReference type="GO" id="GO:0003887">
    <property type="term" value="F:DNA-directed DNA polymerase activity"/>
    <property type="evidence" value="ECO:0007669"/>
    <property type="project" value="UniProtKB-KW"/>
</dbReference>
<evidence type="ECO:0000256" key="2">
    <source>
        <dbReference type="ARBA" id="ARBA00022695"/>
    </source>
</evidence>
<keyword evidence="1" id="KW-0808">Transferase</keyword>
<dbReference type="RefSeq" id="WP_129355465.1">
    <property type="nucleotide sequence ID" value="NZ_CP026538.1"/>
</dbReference>
<dbReference type="PANTHER" id="PTHR34388">
    <property type="entry name" value="DNA POLYMERASE III SUBUNIT DELTA"/>
    <property type="match status" value="1"/>
</dbReference>
<proteinExistence type="predicted"/>
<organism evidence="5 6">
    <name type="scientific">Solidesulfovibrio carbinolicus</name>
    <dbReference type="NCBI Taxonomy" id="296842"/>
    <lineage>
        <taxon>Bacteria</taxon>
        <taxon>Pseudomonadati</taxon>
        <taxon>Thermodesulfobacteriota</taxon>
        <taxon>Desulfovibrionia</taxon>
        <taxon>Desulfovibrionales</taxon>
        <taxon>Desulfovibrionaceae</taxon>
        <taxon>Solidesulfovibrio</taxon>
    </lineage>
</organism>
<dbReference type="Gene3D" id="1.20.272.10">
    <property type="match status" value="1"/>
</dbReference>
<evidence type="ECO:0000256" key="3">
    <source>
        <dbReference type="ARBA" id="ARBA00022705"/>
    </source>
</evidence>
<name>A0A4P6I5B0_9BACT</name>
<protein>
    <submittedName>
        <fullName evidence="5">DNA polymerase III subunit delta</fullName>
    </submittedName>
</protein>
<dbReference type="GO" id="GO:0006261">
    <property type="term" value="P:DNA-templated DNA replication"/>
    <property type="evidence" value="ECO:0007669"/>
    <property type="project" value="TreeGrafter"/>
</dbReference>
<keyword evidence="4" id="KW-0239">DNA-directed DNA polymerase</keyword>
<evidence type="ECO:0000256" key="4">
    <source>
        <dbReference type="ARBA" id="ARBA00022932"/>
    </source>
</evidence>
<evidence type="ECO:0000313" key="5">
    <source>
        <dbReference type="EMBL" id="QAZ69249.1"/>
    </source>
</evidence>